<gene>
    <name evidence="1" type="ORF">WKW77_17620</name>
</gene>
<dbReference type="EMBL" id="JBBKZU010000007">
    <property type="protein sequence ID" value="MEJ8812908.1"/>
    <property type="molecule type" value="Genomic_DNA"/>
</dbReference>
<organism evidence="1 2">
    <name type="scientific">Variovorax ureilyticus</name>
    <dbReference type="NCBI Taxonomy" id="1836198"/>
    <lineage>
        <taxon>Bacteria</taxon>
        <taxon>Pseudomonadati</taxon>
        <taxon>Pseudomonadota</taxon>
        <taxon>Betaproteobacteria</taxon>
        <taxon>Burkholderiales</taxon>
        <taxon>Comamonadaceae</taxon>
        <taxon>Variovorax</taxon>
    </lineage>
</organism>
<evidence type="ECO:0000313" key="1">
    <source>
        <dbReference type="EMBL" id="MEJ8812908.1"/>
    </source>
</evidence>
<name>A0ABU8VH54_9BURK</name>
<protein>
    <submittedName>
        <fullName evidence="1">DUF4262 domain-containing protein</fullName>
    </submittedName>
</protein>
<dbReference type="Pfam" id="PF14081">
    <property type="entry name" value="DUF4262"/>
    <property type="match status" value="1"/>
</dbReference>
<dbReference type="RefSeq" id="WP_340358147.1">
    <property type="nucleotide sequence ID" value="NZ_JBBKZU010000007.1"/>
</dbReference>
<accession>A0ABU8VH54</accession>
<keyword evidence="2" id="KW-1185">Reference proteome</keyword>
<sequence>MFIQPEVIATLKRRIAQEGWAMAGVGTGRASVTFVYTVGLQKSFAHPDLIMFGVPPAEAEGVIDAIARRVKAGEPAHEDVMIVGAAEVPLMPRRADAERVGLLVPAQLARGRYSYLQLVWPDGKGLFPWEPHFDKRRLRSQSFLFDLADREPPMSNAPKP</sequence>
<dbReference type="InterPro" id="IPR025358">
    <property type="entry name" value="DUF4262"/>
</dbReference>
<proteinExistence type="predicted"/>
<comment type="caution">
    <text evidence="1">The sequence shown here is derived from an EMBL/GenBank/DDBJ whole genome shotgun (WGS) entry which is preliminary data.</text>
</comment>
<evidence type="ECO:0000313" key="2">
    <source>
        <dbReference type="Proteomes" id="UP001365846"/>
    </source>
</evidence>
<reference evidence="1 2" key="1">
    <citation type="submission" date="2024-03" db="EMBL/GenBank/DDBJ databases">
        <title>Novel species of the genus Variovorax.</title>
        <authorList>
            <person name="Liu Q."/>
            <person name="Xin Y.-H."/>
        </authorList>
    </citation>
    <scope>NUCLEOTIDE SEQUENCE [LARGE SCALE GENOMIC DNA]</scope>
    <source>
        <strain evidence="1 2">KACC 18899</strain>
    </source>
</reference>
<dbReference type="Proteomes" id="UP001365846">
    <property type="component" value="Unassembled WGS sequence"/>
</dbReference>